<evidence type="ECO:0000256" key="1">
    <source>
        <dbReference type="SAM" id="MobiDB-lite"/>
    </source>
</evidence>
<name>A0A9Q3H7S3_9BASI</name>
<comment type="caution">
    <text evidence="2">The sequence shown here is derived from an EMBL/GenBank/DDBJ whole genome shotgun (WGS) entry which is preliminary data.</text>
</comment>
<organism evidence="2 3">
    <name type="scientific">Austropuccinia psidii MF-1</name>
    <dbReference type="NCBI Taxonomy" id="1389203"/>
    <lineage>
        <taxon>Eukaryota</taxon>
        <taxon>Fungi</taxon>
        <taxon>Dikarya</taxon>
        <taxon>Basidiomycota</taxon>
        <taxon>Pucciniomycotina</taxon>
        <taxon>Pucciniomycetes</taxon>
        <taxon>Pucciniales</taxon>
        <taxon>Sphaerophragmiaceae</taxon>
        <taxon>Austropuccinia</taxon>
    </lineage>
</organism>
<sequence>MMKVFLSGNGPRDPKQANRKDCARLALSSPVSICPPPLLGHHPMVTSLLEPSKVIIWPMKEGNGKRIFELGLIVTMSCHPWDSNAKKTLRKLTPGLSGTQWSEDLSRETFQHDEPPIPGLSPSFKPPEDIPTREPEPDVAPTQSTEETFACPATPRSVIIINNTPVGSALV</sequence>
<accession>A0A9Q3H7S3</accession>
<reference evidence="2" key="1">
    <citation type="submission" date="2021-03" db="EMBL/GenBank/DDBJ databases">
        <title>Draft genome sequence of rust myrtle Austropuccinia psidii MF-1, a brazilian biotype.</title>
        <authorList>
            <person name="Quecine M.C."/>
            <person name="Pachon D.M.R."/>
            <person name="Bonatelli M.L."/>
            <person name="Correr F.H."/>
            <person name="Franceschini L.M."/>
            <person name="Leite T.F."/>
            <person name="Margarido G.R.A."/>
            <person name="Almeida C.A."/>
            <person name="Ferrarezi J.A."/>
            <person name="Labate C.A."/>
        </authorList>
    </citation>
    <scope>NUCLEOTIDE SEQUENCE</scope>
    <source>
        <strain evidence="2">MF-1</strain>
    </source>
</reference>
<evidence type="ECO:0000313" key="3">
    <source>
        <dbReference type="Proteomes" id="UP000765509"/>
    </source>
</evidence>
<evidence type="ECO:0000313" key="2">
    <source>
        <dbReference type="EMBL" id="MBW0492969.1"/>
    </source>
</evidence>
<dbReference type="AlphaFoldDB" id="A0A9Q3H7S3"/>
<gene>
    <name evidence="2" type="ORF">O181_032684</name>
</gene>
<protein>
    <submittedName>
        <fullName evidence="2">Uncharacterized protein</fullName>
    </submittedName>
</protein>
<dbReference type="EMBL" id="AVOT02011838">
    <property type="protein sequence ID" value="MBW0492969.1"/>
    <property type="molecule type" value="Genomic_DNA"/>
</dbReference>
<proteinExistence type="predicted"/>
<feature type="region of interest" description="Disordered" evidence="1">
    <location>
        <begin position="110"/>
        <end position="151"/>
    </location>
</feature>
<keyword evidence="3" id="KW-1185">Reference proteome</keyword>
<feature type="compositionally biased region" description="Basic and acidic residues" evidence="1">
    <location>
        <begin position="126"/>
        <end position="136"/>
    </location>
</feature>
<dbReference type="Proteomes" id="UP000765509">
    <property type="component" value="Unassembled WGS sequence"/>
</dbReference>